<keyword evidence="9" id="KW-1133">Transmembrane helix</keyword>
<dbReference type="PANTHER" id="PTHR30175:SF7">
    <property type="entry name" value="NEGATIVE REGULATOR OF SACY ACTIVITY"/>
    <property type="match status" value="1"/>
</dbReference>
<dbReference type="PROSITE" id="PS01035">
    <property type="entry name" value="PTS_EIIB_TYPE_1_CYS"/>
    <property type="match status" value="1"/>
</dbReference>
<evidence type="ECO:0000259" key="12">
    <source>
        <dbReference type="PROSITE" id="PS51098"/>
    </source>
</evidence>
<keyword evidence="2" id="KW-0813">Transport</keyword>
<accession>A0A9D1HE40</accession>
<sequence>MMQDYEKMTAEIIRLAGGKENIHSVAHCATRLRLLLADKEKVDEKAITELEGVKGAFFNAGQYQVILGIGTVDKVYEEALRSGISAATTEDIRYI</sequence>
<keyword evidence="3" id="KW-1003">Cell membrane</keyword>
<feature type="active site" description="Phosphocysteine intermediate; for EIIB activity" evidence="11">
    <location>
        <position position="28"/>
    </location>
</feature>
<dbReference type="PROSITE" id="PS51098">
    <property type="entry name" value="PTS_EIIB_TYPE_1"/>
    <property type="match status" value="1"/>
</dbReference>
<evidence type="ECO:0000313" key="13">
    <source>
        <dbReference type="EMBL" id="HIU01798.1"/>
    </source>
</evidence>
<dbReference type="Pfam" id="PF00367">
    <property type="entry name" value="PTS_EIIB"/>
    <property type="match status" value="1"/>
</dbReference>
<proteinExistence type="predicted"/>
<dbReference type="PANTHER" id="PTHR30175">
    <property type="entry name" value="PHOSPHOTRANSFERASE SYSTEM TRANSPORT PROTEIN"/>
    <property type="match status" value="1"/>
</dbReference>
<evidence type="ECO:0000256" key="3">
    <source>
        <dbReference type="ARBA" id="ARBA00022475"/>
    </source>
</evidence>
<keyword evidence="6" id="KW-0598">Phosphotransferase system</keyword>
<dbReference type="FunFam" id="3.30.1360.60:FF:000001">
    <property type="entry name" value="PTS system glucose-specific IIBC component PtsG"/>
    <property type="match status" value="1"/>
</dbReference>
<dbReference type="AlphaFoldDB" id="A0A9D1HE40"/>
<evidence type="ECO:0000256" key="2">
    <source>
        <dbReference type="ARBA" id="ARBA00022448"/>
    </source>
</evidence>
<comment type="subcellular location">
    <subcellularLocation>
        <location evidence="1">Cell membrane</location>
        <topology evidence="1">Multi-pass membrane protein</topology>
    </subcellularLocation>
</comment>
<dbReference type="EMBL" id="DVLT01000004">
    <property type="protein sequence ID" value="HIU01798.1"/>
    <property type="molecule type" value="Genomic_DNA"/>
</dbReference>
<dbReference type="GO" id="GO:0016301">
    <property type="term" value="F:kinase activity"/>
    <property type="evidence" value="ECO:0007669"/>
    <property type="project" value="UniProtKB-KW"/>
</dbReference>
<evidence type="ECO:0000256" key="9">
    <source>
        <dbReference type="ARBA" id="ARBA00022989"/>
    </source>
</evidence>
<dbReference type="InterPro" id="IPR001996">
    <property type="entry name" value="PTS_IIB_1"/>
</dbReference>
<dbReference type="GO" id="GO:0015771">
    <property type="term" value="P:trehalose transport"/>
    <property type="evidence" value="ECO:0007669"/>
    <property type="project" value="TreeGrafter"/>
</dbReference>
<dbReference type="GO" id="GO:0009401">
    <property type="term" value="P:phosphoenolpyruvate-dependent sugar phosphotransferase system"/>
    <property type="evidence" value="ECO:0007669"/>
    <property type="project" value="UniProtKB-KW"/>
</dbReference>
<evidence type="ECO:0000256" key="7">
    <source>
        <dbReference type="ARBA" id="ARBA00022692"/>
    </source>
</evidence>
<keyword evidence="10" id="KW-0472">Membrane</keyword>
<reference evidence="13" key="2">
    <citation type="journal article" date="2021" name="PeerJ">
        <title>Extensive microbial diversity within the chicken gut microbiome revealed by metagenomics and culture.</title>
        <authorList>
            <person name="Gilroy R."/>
            <person name="Ravi A."/>
            <person name="Getino M."/>
            <person name="Pursley I."/>
            <person name="Horton D.L."/>
            <person name="Alikhan N.F."/>
            <person name="Baker D."/>
            <person name="Gharbi K."/>
            <person name="Hall N."/>
            <person name="Watson M."/>
            <person name="Adriaenssens E.M."/>
            <person name="Foster-Nyarko E."/>
            <person name="Jarju S."/>
            <person name="Secka A."/>
            <person name="Antonio M."/>
            <person name="Oren A."/>
            <person name="Chaudhuri R.R."/>
            <person name="La Ragione R."/>
            <person name="Hildebrand F."/>
            <person name="Pallen M.J."/>
        </authorList>
    </citation>
    <scope>NUCLEOTIDE SEQUENCE</scope>
    <source>
        <strain evidence="13">CHK187-14744</strain>
    </source>
</reference>
<feature type="domain" description="PTS EIIB type-1" evidence="12">
    <location>
        <begin position="6"/>
        <end position="89"/>
    </location>
</feature>
<evidence type="ECO:0000256" key="1">
    <source>
        <dbReference type="ARBA" id="ARBA00004651"/>
    </source>
</evidence>
<evidence type="ECO:0000256" key="10">
    <source>
        <dbReference type="ARBA" id="ARBA00023136"/>
    </source>
</evidence>
<evidence type="ECO:0000256" key="4">
    <source>
        <dbReference type="ARBA" id="ARBA00022597"/>
    </source>
</evidence>
<keyword evidence="7" id="KW-0812">Transmembrane</keyword>
<dbReference type="NCBIfam" id="TIGR00826">
    <property type="entry name" value="EIIB_glc"/>
    <property type="match status" value="1"/>
</dbReference>
<comment type="caution">
    <text evidence="13">The sequence shown here is derived from an EMBL/GenBank/DDBJ whole genome shotgun (WGS) entry which is preliminary data.</text>
</comment>
<dbReference type="GO" id="GO:0008982">
    <property type="term" value="F:protein-N(PI)-phosphohistidine-sugar phosphotransferase activity"/>
    <property type="evidence" value="ECO:0007669"/>
    <property type="project" value="InterPro"/>
</dbReference>
<evidence type="ECO:0000256" key="11">
    <source>
        <dbReference type="PROSITE-ProRule" id="PRU00421"/>
    </source>
</evidence>
<dbReference type="InterPro" id="IPR018113">
    <property type="entry name" value="PTrfase_EIIB_Cys"/>
</dbReference>
<dbReference type="InterPro" id="IPR050558">
    <property type="entry name" value="PTS_Sugar-Specific_Components"/>
</dbReference>
<protein>
    <submittedName>
        <fullName evidence="13">PTS transporter subunit EIIB</fullName>
    </submittedName>
</protein>
<dbReference type="GO" id="GO:0090589">
    <property type="term" value="F:protein-phosphocysteine-trehalose phosphotransferase system transporter activity"/>
    <property type="evidence" value="ECO:0007669"/>
    <property type="project" value="TreeGrafter"/>
</dbReference>
<keyword evidence="4" id="KW-0762">Sugar transport</keyword>
<dbReference type="InterPro" id="IPR036878">
    <property type="entry name" value="Glu_permease_IIB"/>
</dbReference>
<reference evidence="13" key="1">
    <citation type="submission" date="2020-10" db="EMBL/GenBank/DDBJ databases">
        <authorList>
            <person name="Gilroy R."/>
        </authorList>
    </citation>
    <scope>NUCLEOTIDE SEQUENCE</scope>
    <source>
        <strain evidence="13">CHK187-14744</strain>
    </source>
</reference>
<dbReference type="GO" id="GO:0005886">
    <property type="term" value="C:plasma membrane"/>
    <property type="evidence" value="ECO:0007669"/>
    <property type="project" value="UniProtKB-SubCell"/>
</dbReference>
<evidence type="ECO:0000256" key="5">
    <source>
        <dbReference type="ARBA" id="ARBA00022679"/>
    </source>
</evidence>
<dbReference type="SUPFAM" id="SSF55604">
    <property type="entry name" value="Glucose permease domain IIB"/>
    <property type="match status" value="1"/>
</dbReference>
<keyword evidence="8" id="KW-0418">Kinase</keyword>
<organism evidence="13 14">
    <name type="scientific">Candidatus Onthocola gallistercoris</name>
    <dbReference type="NCBI Taxonomy" id="2840876"/>
    <lineage>
        <taxon>Bacteria</taxon>
        <taxon>Bacillati</taxon>
        <taxon>Bacillota</taxon>
        <taxon>Bacilli</taxon>
        <taxon>Candidatus Onthocola</taxon>
    </lineage>
</organism>
<name>A0A9D1HE40_9FIRM</name>
<evidence type="ECO:0000256" key="8">
    <source>
        <dbReference type="ARBA" id="ARBA00022777"/>
    </source>
</evidence>
<dbReference type="CDD" id="cd00212">
    <property type="entry name" value="PTS_IIB_glc"/>
    <property type="match status" value="1"/>
</dbReference>
<evidence type="ECO:0000313" key="14">
    <source>
        <dbReference type="Proteomes" id="UP000824164"/>
    </source>
</evidence>
<evidence type="ECO:0000256" key="6">
    <source>
        <dbReference type="ARBA" id="ARBA00022683"/>
    </source>
</evidence>
<dbReference type="Proteomes" id="UP000824164">
    <property type="component" value="Unassembled WGS sequence"/>
</dbReference>
<keyword evidence="5" id="KW-0808">Transferase</keyword>
<dbReference type="Gene3D" id="3.30.1360.60">
    <property type="entry name" value="Glucose permease domain IIB"/>
    <property type="match status" value="1"/>
</dbReference>
<gene>
    <name evidence="13" type="ORF">IAB63_00915</name>
</gene>